<organism evidence="3 4">
    <name type="scientific">Blautia acetigignens</name>
    <dbReference type="NCBI Taxonomy" id="2981783"/>
    <lineage>
        <taxon>Bacteria</taxon>
        <taxon>Bacillati</taxon>
        <taxon>Bacillota</taxon>
        <taxon>Clostridia</taxon>
        <taxon>Lachnospirales</taxon>
        <taxon>Lachnospiraceae</taxon>
        <taxon>Blautia</taxon>
    </lineage>
</organism>
<keyword evidence="4" id="KW-1185">Reference proteome</keyword>
<dbReference type="Proteomes" id="UP001470752">
    <property type="component" value="Unassembled WGS sequence"/>
</dbReference>
<evidence type="ECO:0000313" key="4">
    <source>
        <dbReference type="Proteomes" id="UP001470752"/>
    </source>
</evidence>
<gene>
    <name evidence="3" type="ORF">AAAX94_06830</name>
</gene>
<name>A0ABV1CLF8_9FIRM</name>
<reference evidence="3 4" key="1">
    <citation type="submission" date="2024-04" db="EMBL/GenBank/DDBJ databases">
        <title>Human intestinal bacterial collection.</title>
        <authorList>
            <person name="Pauvert C."/>
            <person name="Hitch T.C.A."/>
            <person name="Clavel T."/>
        </authorList>
    </citation>
    <scope>NUCLEOTIDE SEQUENCE [LARGE SCALE GENOMIC DNA]</scope>
    <source>
        <strain evidence="3 4">CLA-AA-H161</strain>
    </source>
</reference>
<dbReference type="RefSeq" id="WP_289045475.1">
    <property type="nucleotide sequence ID" value="NZ_JBBNFW010000144.1"/>
</dbReference>
<dbReference type="SUPFAM" id="SSF53474">
    <property type="entry name" value="alpha/beta-Hydrolases"/>
    <property type="match status" value="1"/>
</dbReference>
<dbReference type="Pfam" id="PF20434">
    <property type="entry name" value="BD-FAE"/>
    <property type="match status" value="1"/>
</dbReference>
<dbReference type="PANTHER" id="PTHR48081">
    <property type="entry name" value="AB HYDROLASE SUPERFAMILY PROTEIN C4A8.06C"/>
    <property type="match status" value="1"/>
</dbReference>
<dbReference type="InterPro" id="IPR049492">
    <property type="entry name" value="BD-FAE-like_dom"/>
</dbReference>
<dbReference type="PANTHER" id="PTHR48081:SF6">
    <property type="entry name" value="PEPTIDASE S9 PROLYL OLIGOPEPTIDASE CATALYTIC DOMAIN-CONTAINING PROTEIN"/>
    <property type="match status" value="1"/>
</dbReference>
<comment type="caution">
    <text evidence="3">The sequence shown here is derived from an EMBL/GenBank/DDBJ whole genome shotgun (WGS) entry which is preliminary data.</text>
</comment>
<sequence>MKSEVIYLYKDRTDVTLTTYVLDDSREMLNGGKRPAVLICPGGAYLSCSDREGEPVAMAFAAMGYHAFVLRYSTYGEEAFKTGFRDMVRKPECEHPMPMREIGLAILKIREKAQEWLVDTDKIVLCGFSAGAHNCAMYITNWHRPVITEYFGKPASFFRPAACILGYCLSDYLYMKENTTDKAFFDGSNQAFLGTANASDELLREVSPALNVTENTPPVYLWATAADPMVPVQHSLRMAHALADHKIPFELHIFEEGPHGLSLSTQASAQARSQIYPDAAKWVPLASAWMQKHFALELEEITPFEAMMMAGEMPV</sequence>
<evidence type="ECO:0000259" key="2">
    <source>
        <dbReference type="Pfam" id="PF20434"/>
    </source>
</evidence>
<protein>
    <submittedName>
        <fullName evidence="3">Alpha/beta hydrolase</fullName>
    </submittedName>
</protein>
<evidence type="ECO:0000313" key="3">
    <source>
        <dbReference type="EMBL" id="MEQ2412735.1"/>
    </source>
</evidence>
<dbReference type="EMBL" id="JBBNFW010000144">
    <property type="protein sequence ID" value="MEQ2412735.1"/>
    <property type="molecule type" value="Genomic_DNA"/>
</dbReference>
<dbReference type="InterPro" id="IPR029058">
    <property type="entry name" value="AB_hydrolase_fold"/>
</dbReference>
<dbReference type="Gene3D" id="3.40.50.1820">
    <property type="entry name" value="alpha/beta hydrolase"/>
    <property type="match status" value="1"/>
</dbReference>
<keyword evidence="1 3" id="KW-0378">Hydrolase</keyword>
<feature type="domain" description="BD-FAE-like" evidence="2">
    <location>
        <begin position="92"/>
        <end position="242"/>
    </location>
</feature>
<evidence type="ECO:0000256" key="1">
    <source>
        <dbReference type="ARBA" id="ARBA00022801"/>
    </source>
</evidence>
<accession>A0ABV1CLF8</accession>
<dbReference type="InterPro" id="IPR050300">
    <property type="entry name" value="GDXG_lipolytic_enzyme"/>
</dbReference>
<dbReference type="GO" id="GO:0016787">
    <property type="term" value="F:hydrolase activity"/>
    <property type="evidence" value="ECO:0007669"/>
    <property type="project" value="UniProtKB-KW"/>
</dbReference>
<proteinExistence type="predicted"/>